<dbReference type="InterPro" id="IPR029062">
    <property type="entry name" value="Class_I_gatase-like"/>
</dbReference>
<keyword evidence="5" id="KW-0732">Signal</keyword>
<keyword evidence="8" id="KW-1185">Reference proteome</keyword>
<dbReference type="SUPFAM" id="SSF50952">
    <property type="entry name" value="Soluble quinoprotein glucose dehydrogenase"/>
    <property type="match status" value="1"/>
</dbReference>
<feature type="domain" description="Cytochrome c" evidence="6">
    <location>
        <begin position="1075"/>
        <end position="1205"/>
    </location>
</feature>
<dbReference type="NCBIfam" id="TIGR02604">
    <property type="entry name" value="Piru_Ver_Nterm"/>
    <property type="match status" value="1"/>
</dbReference>
<dbReference type="Gene3D" id="3.40.50.880">
    <property type="match status" value="1"/>
</dbReference>
<dbReference type="GO" id="GO:0009055">
    <property type="term" value="F:electron transfer activity"/>
    <property type="evidence" value="ECO:0007669"/>
    <property type="project" value="InterPro"/>
</dbReference>
<dbReference type="Pfam" id="PF06283">
    <property type="entry name" value="ThuA"/>
    <property type="match status" value="1"/>
</dbReference>
<evidence type="ECO:0000256" key="3">
    <source>
        <dbReference type="ARBA" id="ARBA00023004"/>
    </source>
</evidence>
<evidence type="ECO:0000313" key="7">
    <source>
        <dbReference type="EMBL" id="MBK1883871.1"/>
    </source>
</evidence>
<dbReference type="InterPro" id="IPR013428">
    <property type="entry name" value="Membrane-bound_put_N"/>
</dbReference>
<dbReference type="RefSeq" id="WP_200272465.1">
    <property type="nucleotide sequence ID" value="NZ_JAENIJ010000029.1"/>
</dbReference>
<dbReference type="Proteomes" id="UP000603141">
    <property type="component" value="Unassembled WGS sequence"/>
</dbReference>
<dbReference type="PROSITE" id="PS51007">
    <property type="entry name" value="CYTC"/>
    <property type="match status" value="1"/>
</dbReference>
<dbReference type="PANTHER" id="PTHR33546:SF1">
    <property type="entry name" value="LARGE, MULTIFUNCTIONAL SECRETED PROTEIN"/>
    <property type="match status" value="1"/>
</dbReference>
<dbReference type="InterPro" id="IPR009056">
    <property type="entry name" value="Cyt_c-like_dom"/>
</dbReference>
<dbReference type="InterPro" id="IPR029010">
    <property type="entry name" value="ThuA-like"/>
</dbReference>
<evidence type="ECO:0000256" key="1">
    <source>
        <dbReference type="ARBA" id="ARBA00022617"/>
    </source>
</evidence>
<comment type="caution">
    <text evidence="7">The sequence shown here is derived from an EMBL/GenBank/DDBJ whole genome shotgun (WGS) entry which is preliminary data.</text>
</comment>
<evidence type="ECO:0000313" key="8">
    <source>
        <dbReference type="Proteomes" id="UP000603141"/>
    </source>
</evidence>
<keyword evidence="3 4" id="KW-0408">Iron</keyword>
<evidence type="ECO:0000256" key="5">
    <source>
        <dbReference type="SAM" id="SignalP"/>
    </source>
</evidence>
<feature type="chain" id="PRO_5037596541" evidence="5">
    <location>
        <begin position="30"/>
        <end position="1418"/>
    </location>
</feature>
<dbReference type="InterPro" id="IPR055557">
    <property type="entry name" value="DUF7133"/>
</dbReference>
<evidence type="ECO:0000256" key="4">
    <source>
        <dbReference type="PROSITE-ProRule" id="PRU00433"/>
    </source>
</evidence>
<dbReference type="SUPFAM" id="SSF48371">
    <property type="entry name" value="ARM repeat"/>
    <property type="match status" value="1"/>
</dbReference>
<dbReference type="InterPro" id="IPR011042">
    <property type="entry name" value="6-blade_b-propeller_TolB-like"/>
</dbReference>
<dbReference type="InterPro" id="IPR036909">
    <property type="entry name" value="Cyt_c-like_dom_sf"/>
</dbReference>
<dbReference type="NCBIfam" id="TIGR02603">
    <property type="entry name" value="CxxCH_TIGR02603"/>
    <property type="match status" value="1"/>
</dbReference>
<name>A0A934S733_9BACT</name>
<dbReference type="EMBL" id="JAENIJ010000029">
    <property type="protein sequence ID" value="MBK1883871.1"/>
    <property type="molecule type" value="Genomic_DNA"/>
</dbReference>
<dbReference type="Gene3D" id="2.120.10.30">
    <property type="entry name" value="TolB, C-terminal domain"/>
    <property type="match status" value="1"/>
</dbReference>
<evidence type="ECO:0000259" key="6">
    <source>
        <dbReference type="PROSITE" id="PS51007"/>
    </source>
</evidence>
<evidence type="ECO:0000256" key="2">
    <source>
        <dbReference type="ARBA" id="ARBA00022723"/>
    </source>
</evidence>
<dbReference type="Gene3D" id="1.10.760.10">
    <property type="entry name" value="Cytochrome c-like domain"/>
    <property type="match status" value="1"/>
</dbReference>
<keyword evidence="1 4" id="KW-0349">Heme</keyword>
<proteinExistence type="predicted"/>
<gene>
    <name evidence="7" type="ORF">JIN85_15745</name>
</gene>
<dbReference type="InterPro" id="IPR016024">
    <property type="entry name" value="ARM-type_fold"/>
</dbReference>
<sequence length="1418" mass="153697">MPLRTLLSSSRSLAISLASFCLLEFQLSAATPADFFVQGESGLPEVATHAEFPTEQELGTAKVVLLADGNWSDAARKQMHDFVNRGGGLVLVHDAIPESGFVTGDVHRWDGGVPLFFSPIGREQEITQGISNFDIEDEMFYGFDLPDTAKVLVTTWTPNRKNLKGTDPQPYVYGVSPMIWTEEMGKGRVVCLVAGKNPATLQHPAIQAMLLRAMNWAGRLAGDEMLKSNVSPETLTYPPGGPLSPQASVATIQTHPDFKVELVAAEPLISKPLNLDWDAKGRLWVIESVEYPEGRKGGGPESMYSVWQRDTQLPEPPPAQRLARDTVSWLEDTDGDGVMDRKHVFADDLDLATSFCFYKDGIIVSQPPEILRLRDTNGDGKADRREVLYTNLGTFDRHAVLNNLRWGLDGWIYATHGYSSSPKVTSGDGKTDFGPIGSGVVRFRPDGSAIEMVSAKSGNCWGVSYTSDGEIFFTQPTSGDLVMHLPATDQLMAEGEMGDVPSWNVLVHLRPVKPLMSWEEIVANQPNDVIGSFTAACGCAIYEGGAWPEKWNHGYFTAEPTVHILHHEKLDAAGVSFLASKTRDEEFSATRDFWTRPVDTRIGPDGELYVIDFYNQAILHNDPRGPTHLWNNQAARPDRDHFFGRILRYQNLESVKLPKADLTTLDGQIAALSHPNRNVRFHAQRLIEEGNLQSAVRQLEGATGWARLHALWIRSAAGVLSEKEIRDALLDTDPAVRTTIARVISEHPALMTDSILTTMQTSLERETEPRVRLRLLQAIPRKSLIQPKLVIHLQSLAEDPWTRAAVTRLALSQPQEVLAAALESAEPARQTDLIARLFKSEAERKPELISMMQTLAAKPVPEIAIAALAALQGRDLPAGEGFSRALETLAASEDARVTAATLPLAARAWKADELPEKLLPPVKRILAKSPRDPDALAALASLPVFPGPLADHLRQTAAGSDELRPAIFKTLLPNPSVDAARLMVALLPSISPKDKPALLEALLARPSSAKFLIDAINDQSVTVGVVGPQMLTRLAEHPDASVREYAAPVVKRFRGATEAKEAVIQRLLPEVSKPGDPAAGKQLFATCAACHLFKGEGNHIGPVLEGIGVHGVETLLTHIVDPNREVEPSYHTWNVTTRDGRTVSGFISRENEGSLFLTNAGGEVEVPRGEITSRTDTGKSLMPEGFEGLGPIALRDLIAYLRSGEQRFRTVAFGKAATADGSRGVYLSTSSDVDRVSLKQYGLVEANGVPFDLQDPSVSATGKNVIVLKGGMGDQVVSRTMPASVEIPVHAVAGRLHVLGGVGGWGFPAAQEKVPVLTITVVYESGDSEEIVLTNGVDIADHIARVDVPGSSFVDLVDHGQIRYLWRDLKKGGQAIEKLILTSSEGNTAPMVAAITLEAAGADGKLASPPDAGGAVDP</sequence>
<accession>A0A934S733</accession>
<dbReference type="Pfam" id="PF23500">
    <property type="entry name" value="DUF7133"/>
    <property type="match status" value="1"/>
</dbReference>
<protein>
    <submittedName>
        <fullName evidence="7">ThuA domain-containing protein</fullName>
    </submittedName>
</protein>
<dbReference type="PANTHER" id="PTHR33546">
    <property type="entry name" value="LARGE, MULTIFUNCTIONAL SECRETED PROTEIN-RELATED"/>
    <property type="match status" value="1"/>
</dbReference>
<organism evidence="7 8">
    <name type="scientific">Luteolibacter pohnpeiensis</name>
    <dbReference type="NCBI Taxonomy" id="454153"/>
    <lineage>
        <taxon>Bacteria</taxon>
        <taxon>Pseudomonadati</taxon>
        <taxon>Verrucomicrobiota</taxon>
        <taxon>Verrucomicrobiia</taxon>
        <taxon>Verrucomicrobiales</taxon>
        <taxon>Verrucomicrobiaceae</taxon>
        <taxon>Luteolibacter</taxon>
    </lineage>
</organism>
<dbReference type="InterPro" id="IPR013427">
    <property type="entry name" value="Haem-bd_dom_put"/>
</dbReference>
<dbReference type="GO" id="GO:0046872">
    <property type="term" value="F:metal ion binding"/>
    <property type="evidence" value="ECO:0007669"/>
    <property type="project" value="UniProtKB-KW"/>
</dbReference>
<dbReference type="SUPFAM" id="SSF46626">
    <property type="entry name" value="Cytochrome c"/>
    <property type="match status" value="1"/>
</dbReference>
<feature type="signal peptide" evidence="5">
    <location>
        <begin position="1"/>
        <end position="29"/>
    </location>
</feature>
<dbReference type="InterPro" id="IPR011041">
    <property type="entry name" value="Quinoprot_gluc/sorb_DH_b-prop"/>
</dbReference>
<reference evidence="7" key="1">
    <citation type="submission" date="2021-01" db="EMBL/GenBank/DDBJ databases">
        <title>Modified the classification status of verrucomicrobia.</title>
        <authorList>
            <person name="Feng X."/>
        </authorList>
    </citation>
    <scope>NUCLEOTIDE SEQUENCE</scope>
    <source>
        <strain evidence="7">KCTC 22041</strain>
    </source>
</reference>
<keyword evidence="2 4" id="KW-0479">Metal-binding</keyword>
<dbReference type="SUPFAM" id="SSF52317">
    <property type="entry name" value="Class I glutamine amidotransferase-like"/>
    <property type="match status" value="1"/>
</dbReference>
<dbReference type="GO" id="GO:0020037">
    <property type="term" value="F:heme binding"/>
    <property type="evidence" value="ECO:0007669"/>
    <property type="project" value="InterPro"/>
</dbReference>